<gene>
    <name evidence="7" type="ORF">DSM104443_01471</name>
</gene>
<protein>
    <recommendedName>
        <fullName evidence="6">Cytochrome c domain-containing protein</fullName>
    </recommendedName>
</protein>
<dbReference type="EMBL" id="CP053069">
    <property type="protein sequence ID" value="QJR10413.1"/>
    <property type="molecule type" value="Genomic_DNA"/>
</dbReference>
<dbReference type="InterPro" id="IPR009056">
    <property type="entry name" value="Cyt_c-like_dom"/>
</dbReference>
<accession>A0A6M4GVP7</accession>
<feature type="signal peptide" evidence="5">
    <location>
        <begin position="1"/>
        <end position="20"/>
    </location>
</feature>
<dbReference type="Proteomes" id="UP000501534">
    <property type="component" value="Chromosome"/>
</dbReference>
<dbReference type="SUPFAM" id="SSF46626">
    <property type="entry name" value="Cytochrome c"/>
    <property type="match status" value="1"/>
</dbReference>
<evidence type="ECO:0000259" key="6">
    <source>
        <dbReference type="PROSITE" id="PS51007"/>
    </source>
</evidence>
<evidence type="ECO:0000256" key="5">
    <source>
        <dbReference type="SAM" id="SignalP"/>
    </source>
</evidence>
<keyword evidence="5" id="KW-0732">Signal</keyword>
<evidence type="ECO:0000256" key="4">
    <source>
        <dbReference type="PROSITE-ProRule" id="PRU00433"/>
    </source>
</evidence>
<evidence type="ECO:0000256" key="2">
    <source>
        <dbReference type="ARBA" id="ARBA00022723"/>
    </source>
</evidence>
<dbReference type="RefSeq" id="WP_171090901.1">
    <property type="nucleotide sequence ID" value="NZ_CP053069.1"/>
</dbReference>
<keyword evidence="3 4" id="KW-0408">Iron</keyword>
<evidence type="ECO:0000256" key="1">
    <source>
        <dbReference type="ARBA" id="ARBA00022617"/>
    </source>
</evidence>
<name>A0A6M4GVP7_9PROT</name>
<reference evidence="7 8" key="1">
    <citation type="submission" date="2020-04" db="EMBL/GenBank/DDBJ databases">
        <title>Usitatibacter rugosus gen. nov., sp. nov. and Usitatibacter palustris sp. nov., novel members of Usitatibacteraceae fam. nov. within the order Nitrosomonadales isolated from soil.</title>
        <authorList>
            <person name="Huber K.J."/>
            <person name="Neumann-Schaal M."/>
            <person name="Geppert A."/>
            <person name="Luckner M."/>
            <person name="Wanner G."/>
            <person name="Overmann J."/>
        </authorList>
    </citation>
    <scope>NUCLEOTIDE SEQUENCE [LARGE SCALE GENOMIC DNA]</scope>
    <source>
        <strain evidence="7 8">0125_3</strain>
    </source>
</reference>
<dbReference type="PROSITE" id="PS51007">
    <property type="entry name" value="CYTC"/>
    <property type="match status" value="1"/>
</dbReference>
<dbReference type="GO" id="GO:0020037">
    <property type="term" value="F:heme binding"/>
    <property type="evidence" value="ECO:0007669"/>
    <property type="project" value="InterPro"/>
</dbReference>
<keyword evidence="2 4" id="KW-0479">Metal-binding</keyword>
<evidence type="ECO:0000256" key="3">
    <source>
        <dbReference type="ARBA" id="ARBA00023004"/>
    </source>
</evidence>
<keyword evidence="8" id="KW-1185">Reference proteome</keyword>
<proteinExistence type="predicted"/>
<dbReference type="AlphaFoldDB" id="A0A6M4GVP7"/>
<evidence type="ECO:0000313" key="8">
    <source>
        <dbReference type="Proteomes" id="UP000501534"/>
    </source>
</evidence>
<dbReference type="Gene3D" id="1.10.760.10">
    <property type="entry name" value="Cytochrome c-like domain"/>
    <property type="match status" value="1"/>
</dbReference>
<feature type="domain" description="Cytochrome c" evidence="6">
    <location>
        <begin position="20"/>
        <end position="113"/>
    </location>
</feature>
<feature type="chain" id="PRO_5026822027" description="Cytochrome c domain-containing protein" evidence="5">
    <location>
        <begin position="21"/>
        <end position="113"/>
    </location>
</feature>
<dbReference type="GO" id="GO:0009055">
    <property type="term" value="F:electron transfer activity"/>
    <property type="evidence" value="ECO:0007669"/>
    <property type="project" value="InterPro"/>
</dbReference>
<dbReference type="GO" id="GO:0046872">
    <property type="term" value="F:metal ion binding"/>
    <property type="evidence" value="ECO:0007669"/>
    <property type="project" value="UniProtKB-KW"/>
</dbReference>
<organism evidence="7 8">
    <name type="scientific">Usitatibacter rugosus</name>
    <dbReference type="NCBI Taxonomy" id="2732067"/>
    <lineage>
        <taxon>Bacteria</taxon>
        <taxon>Pseudomonadati</taxon>
        <taxon>Pseudomonadota</taxon>
        <taxon>Betaproteobacteria</taxon>
        <taxon>Nitrosomonadales</taxon>
        <taxon>Usitatibacteraceae</taxon>
        <taxon>Usitatibacter</taxon>
    </lineage>
</organism>
<evidence type="ECO:0000313" key="7">
    <source>
        <dbReference type="EMBL" id="QJR10413.1"/>
    </source>
</evidence>
<dbReference type="KEGG" id="uru:DSM104443_01471"/>
<dbReference type="InterPro" id="IPR036909">
    <property type="entry name" value="Cyt_c-like_dom_sf"/>
</dbReference>
<sequence length="113" mass="12156">MRIASCILACAAGMALPVCAQQTPALDLFVRPDKGYCIACHQLPAGSGPATRSDLGPALAGARMRELGKPRLRELIVDPTVAKPTTVMPPYGRHRILDAREIDRLTDFLHALP</sequence>
<keyword evidence="1 4" id="KW-0349">Heme</keyword>